<dbReference type="SMART" id="SM00986">
    <property type="entry name" value="UDG"/>
    <property type="match status" value="1"/>
</dbReference>
<evidence type="ECO:0000313" key="14">
    <source>
        <dbReference type="EMBL" id="GGA55979.1"/>
    </source>
</evidence>
<dbReference type="CDD" id="cd10030">
    <property type="entry name" value="UDG-F4_TTUDGA_SPO1dp_like"/>
    <property type="match status" value="1"/>
</dbReference>
<evidence type="ECO:0000256" key="11">
    <source>
        <dbReference type="ARBA" id="ARBA00023204"/>
    </source>
</evidence>
<comment type="similarity">
    <text evidence="2">Belongs to the uracil-DNA glycosylase (UDG) superfamily. Type 4 (UDGa) family.</text>
</comment>
<evidence type="ECO:0000256" key="3">
    <source>
        <dbReference type="ARBA" id="ARBA00012030"/>
    </source>
</evidence>
<evidence type="ECO:0000256" key="4">
    <source>
        <dbReference type="ARBA" id="ARBA00019403"/>
    </source>
</evidence>
<evidence type="ECO:0000259" key="13">
    <source>
        <dbReference type="SMART" id="SM00986"/>
    </source>
</evidence>
<dbReference type="EMBL" id="BMKB01000004">
    <property type="protein sequence ID" value="GGA55979.1"/>
    <property type="molecule type" value="Genomic_DNA"/>
</dbReference>
<organism evidence="14 15">
    <name type="scientific">Pelagibacterium lentulum</name>
    <dbReference type="NCBI Taxonomy" id="2029865"/>
    <lineage>
        <taxon>Bacteria</taxon>
        <taxon>Pseudomonadati</taxon>
        <taxon>Pseudomonadota</taxon>
        <taxon>Alphaproteobacteria</taxon>
        <taxon>Hyphomicrobiales</taxon>
        <taxon>Devosiaceae</taxon>
        <taxon>Pelagibacterium</taxon>
    </lineage>
</organism>
<dbReference type="GO" id="GO:0051539">
    <property type="term" value="F:4 iron, 4 sulfur cluster binding"/>
    <property type="evidence" value="ECO:0007669"/>
    <property type="project" value="UniProtKB-KW"/>
</dbReference>
<dbReference type="GO" id="GO:0046872">
    <property type="term" value="F:metal ion binding"/>
    <property type="evidence" value="ECO:0007669"/>
    <property type="project" value="UniProtKB-KW"/>
</dbReference>
<keyword evidence="7" id="KW-0227">DNA damage</keyword>
<dbReference type="Pfam" id="PF03167">
    <property type="entry name" value="UDG"/>
    <property type="match status" value="1"/>
</dbReference>
<keyword evidence="5" id="KW-0004">4Fe-4S</keyword>
<evidence type="ECO:0000256" key="5">
    <source>
        <dbReference type="ARBA" id="ARBA00022485"/>
    </source>
</evidence>
<dbReference type="SUPFAM" id="SSF52141">
    <property type="entry name" value="Uracil-DNA glycosylase-like"/>
    <property type="match status" value="1"/>
</dbReference>
<dbReference type="PANTHER" id="PTHR33693">
    <property type="entry name" value="TYPE-5 URACIL-DNA GLYCOSYLASE"/>
    <property type="match status" value="1"/>
</dbReference>
<dbReference type="SMART" id="SM00987">
    <property type="entry name" value="UreE_C"/>
    <property type="match status" value="1"/>
</dbReference>
<dbReference type="GO" id="GO:0006281">
    <property type="term" value="P:DNA repair"/>
    <property type="evidence" value="ECO:0007669"/>
    <property type="project" value="UniProtKB-KW"/>
</dbReference>
<evidence type="ECO:0000256" key="1">
    <source>
        <dbReference type="ARBA" id="ARBA00001400"/>
    </source>
</evidence>
<feature type="region of interest" description="Disordered" evidence="12">
    <location>
        <begin position="64"/>
        <end position="98"/>
    </location>
</feature>
<dbReference type="AlphaFoldDB" id="A0A916W0B3"/>
<keyword evidence="15" id="KW-1185">Reference proteome</keyword>
<evidence type="ECO:0000256" key="7">
    <source>
        <dbReference type="ARBA" id="ARBA00022763"/>
    </source>
</evidence>
<evidence type="ECO:0000256" key="2">
    <source>
        <dbReference type="ARBA" id="ARBA00006521"/>
    </source>
</evidence>
<evidence type="ECO:0000313" key="15">
    <source>
        <dbReference type="Proteomes" id="UP000596977"/>
    </source>
</evidence>
<dbReference type="InterPro" id="IPR036895">
    <property type="entry name" value="Uracil-DNA_glycosylase-like_sf"/>
</dbReference>
<dbReference type="EC" id="3.2.2.27" evidence="3"/>
<name>A0A916W0B3_9HYPH</name>
<evidence type="ECO:0000256" key="8">
    <source>
        <dbReference type="ARBA" id="ARBA00022801"/>
    </source>
</evidence>
<protein>
    <recommendedName>
        <fullName evidence="4">Type-4 uracil-DNA glycosylase</fullName>
        <ecNumber evidence="3">3.2.2.27</ecNumber>
    </recommendedName>
</protein>
<proteinExistence type="inferred from homology"/>
<accession>A0A916W0B3</accession>
<keyword evidence="11" id="KW-0234">DNA repair</keyword>
<evidence type="ECO:0000256" key="12">
    <source>
        <dbReference type="SAM" id="MobiDB-lite"/>
    </source>
</evidence>
<dbReference type="InterPro" id="IPR005122">
    <property type="entry name" value="Uracil-DNA_glycosylase-like"/>
</dbReference>
<evidence type="ECO:0000256" key="9">
    <source>
        <dbReference type="ARBA" id="ARBA00023004"/>
    </source>
</evidence>
<dbReference type="Gene3D" id="3.40.470.10">
    <property type="entry name" value="Uracil-DNA glycosylase-like domain"/>
    <property type="match status" value="1"/>
</dbReference>
<feature type="domain" description="Uracil-DNA glycosylase-like" evidence="13">
    <location>
        <begin position="134"/>
        <end position="284"/>
    </location>
</feature>
<evidence type="ECO:0000256" key="10">
    <source>
        <dbReference type="ARBA" id="ARBA00023014"/>
    </source>
</evidence>
<keyword evidence="6" id="KW-0479">Metal-binding</keyword>
<dbReference type="PANTHER" id="PTHR33693:SF1">
    <property type="entry name" value="TYPE-4 URACIL-DNA GLYCOSYLASE"/>
    <property type="match status" value="1"/>
</dbReference>
<comment type="catalytic activity">
    <reaction evidence="1">
        <text>Hydrolyzes single-stranded DNA or mismatched double-stranded DNA and polynucleotides, releasing free uracil.</text>
        <dbReference type="EC" id="3.2.2.27"/>
    </reaction>
</comment>
<keyword evidence="10" id="KW-0411">Iron-sulfur</keyword>
<comment type="caution">
    <text evidence="14">The sequence shown here is derived from an EMBL/GenBank/DDBJ whole genome shotgun (WGS) entry which is preliminary data.</text>
</comment>
<dbReference type="NCBIfam" id="TIGR00758">
    <property type="entry name" value="UDG_fam4"/>
    <property type="match status" value="1"/>
</dbReference>
<feature type="compositionally biased region" description="Low complexity" evidence="12">
    <location>
        <begin position="73"/>
        <end position="89"/>
    </location>
</feature>
<dbReference type="InterPro" id="IPR005273">
    <property type="entry name" value="Ura-DNA_glyco_family4"/>
</dbReference>
<dbReference type="Proteomes" id="UP000596977">
    <property type="component" value="Unassembled WGS sequence"/>
</dbReference>
<sequence length="293" mass="31847">MVQDWLLPEHGAGYNRPIMVSDTLTRDEMIALLDWYRAAGVDMAVSEQPVDRFVQSAQLPKSVGSAAQKPAMPQLRPQAPAQGAPQVAATESREASPQMAQELAAKAQTLDELKELLAGFEGCGLKLRATNLVFADGNPQADIMFVGEAPGRDEDLQGKPFVGRSGQLLDRMLAAIGLDRTRVYIANTVPWRPPGNRTPTPAETSVCLPFLYRQIELVAPKVLVTLGGAASSTLFETTTGITRLRGQWRELTIADHTMQAMATLHPAFLLRQPAAKKLVWQDLLSIRAALDAV</sequence>
<reference evidence="14 15" key="1">
    <citation type="journal article" date="2014" name="Int. J. Syst. Evol. Microbiol.">
        <title>Complete genome sequence of Corynebacterium casei LMG S-19264T (=DSM 44701T), isolated from a smear-ripened cheese.</title>
        <authorList>
            <consortium name="US DOE Joint Genome Institute (JGI-PGF)"/>
            <person name="Walter F."/>
            <person name="Albersmeier A."/>
            <person name="Kalinowski J."/>
            <person name="Ruckert C."/>
        </authorList>
    </citation>
    <scope>NUCLEOTIDE SEQUENCE [LARGE SCALE GENOMIC DNA]</scope>
    <source>
        <strain evidence="14 15">CGMCC 1.15896</strain>
    </source>
</reference>
<dbReference type="GO" id="GO:0004844">
    <property type="term" value="F:uracil DNA N-glycosylase activity"/>
    <property type="evidence" value="ECO:0007669"/>
    <property type="project" value="UniProtKB-EC"/>
</dbReference>
<gene>
    <name evidence="14" type="ORF">GCM10011499_27630</name>
</gene>
<dbReference type="InterPro" id="IPR051536">
    <property type="entry name" value="UDG_Type-4/5"/>
</dbReference>
<evidence type="ECO:0000256" key="6">
    <source>
        <dbReference type="ARBA" id="ARBA00022723"/>
    </source>
</evidence>
<keyword evidence="9" id="KW-0408">Iron</keyword>
<keyword evidence="8" id="KW-0378">Hydrolase</keyword>